<dbReference type="RefSeq" id="XP_022496658.1">
    <property type="nucleotide sequence ID" value="XM_022647384.1"/>
</dbReference>
<organism evidence="2 3">
    <name type="scientific">Fonsecaea nubica</name>
    <dbReference type="NCBI Taxonomy" id="856822"/>
    <lineage>
        <taxon>Eukaryota</taxon>
        <taxon>Fungi</taxon>
        <taxon>Dikarya</taxon>
        <taxon>Ascomycota</taxon>
        <taxon>Pezizomycotina</taxon>
        <taxon>Eurotiomycetes</taxon>
        <taxon>Chaetothyriomycetidae</taxon>
        <taxon>Chaetothyriales</taxon>
        <taxon>Herpotrichiellaceae</taxon>
        <taxon>Fonsecaea</taxon>
    </lineage>
</organism>
<reference evidence="2 3" key="1">
    <citation type="submission" date="2016-03" db="EMBL/GenBank/DDBJ databases">
        <title>The draft genome sequence of Fonsecaea nubica causative agent of cutaneous subcutaneous infection in human host.</title>
        <authorList>
            <person name="Costa F."/>
            <person name="Sybren D.H."/>
            <person name="Raittz R.T."/>
            <person name="Weiss V.A."/>
            <person name="Leao A.C."/>
            <person name="Gomes R."/>
            <person name="De Souza E.M."/>
            <person name="Pedrosa F.O."/>
            <person name="Steffens M.B."/>
            <person name="Bombassaro A."/>
            <person name="Tadra-Sfeir M.Z."/>
            <person name="Moreno L.F."/>
            <person name="Najafzadeh M.J."/>
            <person name="Felipe M.S."/>
            <person name="Teixeira M."/>
            <person name="Sun J."/>
            <person name="Xi L."/>
            <person name="Castro M.A."/>
            <person name="Vicente V.A."/>
        </authorList>
    </citation>
    <scope>NUCLEOTIDE SEQUENCE [LARGE SCALE GENOMIC DNA]</scope>
    <source>
        <strain evidence="2 3">CBS 269.64</strain>
    </source>
</reference>
<comment type="caution">
    <text evidence="2">The sequence shown here is derived from an EMBL/GenBank/DDBJ whole genome shotgun (WGS) entry which is preliminary data.</text>
</comment>
<dbReference type="Proteomes" id="UP000185904">
    <property type="component" value="Unassembled WGS sequence"/>
</dbReference>
<protein>
    <submittedName>
        <fullName evidence="2">Uncharacterized protein</fullName>
    </submittedName>
</protein>
<proteinExistence type="predicted"/>
<evidence type="ECO:0000313" key="3">
    <source>
        <dbReference type="Proteomes" id="UP000185904"/>
    </source>
</evidence>
<dbReference type="GeneID" id="34592512"/>
<name>A0A178CID6_9EURO</name>
<feature type="region of interest" description="Disordered" evidence="1">
    <location>
        <begin position="1"/>
        <end position="47"/>
    </location>
</feature>
<accession>A0A178CID6</accession>
<evidence type="ECO:0000313" key="2">
    <source>
        <dbReference type="EMBL" id="OAL29728.1"/>
    </source>
</evidence>
<dbReference type="AlphaFoldDB" id="A0A178CID6"/>
<sequence length="99" mass="10779">MEAVVGVADQDELDNTTSSEPGLQRVDGEVEDREASSAKSRGRHGWEQEEGLDDLGVLLGVDQLPSLLPVWTGLMLDRDSRRKQRRAAVENGAAFCTPS</sequence>
<dbReference type="EMBL" id="LVCJ01000080">
    <property type="protein sequence ID" value="OAL29728.1"/>
    <property type="molecule type" value="Genomic_DNA"/>
</dbReference>
<gene>
    <name evidence="2" type="ORF">AYO20_09112</name>
</gene>
<evidence type="ECO:0000256" key="1">
    <source>
        <dbReference type="SAM" id="MobiDB-lite"/>
    </source>
</evidence>
<keyword evidence="3" id="KW-1185">Reference proteome</keyword>